<dbReference type="AlphaFoldDB" id="A0A445JLY7"/>
<sequence length="126" mass="14320">MVTHSRNSTFNFLAFWLNMYVDVRCRSGDLVCGEEDDERDPRSCAVTGECDGGSGRGCGRCGVEEKKKKDLTQLRILPWSYFTFEIGLYLTLKKVKILLGCLTRFETDENDALKMRLIGCQLQPPI</sequence>
<keyword evidence="1" id="KW-0732">Signal</keyword>
<keyword evidence="3" id="KW-1185">Reference proteome</keyword>
<reference evidence="2 3" key="1">
    <citation type="submission" date="2018-09" db="EMBL/GenBank/DDBJ databases">
        <title>A high-quality reference genome of wild soybean provides a powerful tool to mine soybean genomes.</title>
        <authorList>
            <person name="Xie M."/>
            <person name="Chung C.Y.L."/>
            <person name="Li M.-W."/>
            <person name="Wong F.-L."/>
            <person name="Chan T.-F."/>
            <person name="Lam H.-M."/>
        </authorList>
    </citation>
    <scope>NUCLEOTIDE SEQUENCE [LARGE SCALE GENOMIC DNA]</scope>
    <source>
        <strain evidence="3">cv. W05</strain>
        <tissue evidence="2">Hypocotyl of etiolated seedlings</tissue>
    </source>
</reference>
<accession>A0A445JLY7</accession>
<dbReference type="Proteomes" id="UP000289340">
    <property type="component" value="Chromosome 8"/>
</dbReference>
<evidence type="ECO:0000313" key="3">
    <source>
        <dbReference type="Proteomes" id="UP000289340"/>
    </source>
</evidence>
<organism evidence="2 3">
    <name type="scientific">Glycine soja</name>
    <name type="common">Wild soybean</name>
    <dbReference type="NCBI Taxonomy" id="3848"/>
    <lineage>
        <taxon>Eukaryota</taxon>
        <taxon>Viridiplantae</taxon>
        <taxon>Streptophyta</taxon>
        <taxon>Embryophyta</taxon>
        <taxon>Tracheophyta</taxon>
        <taxon>Spermatophyta</taxon>
        <taxon>Magnoliopsida</taxon>
        <taxon>eudicotyledons</taxon>
        <taxon>Gunneridae</taxon>
        <taxon>Pentapetalae</taxon>
        <taxon>rosids</taxon>
        <taxon>fabids</taxon>
        <taxon>Fabales</taxon>
        <taxon>Fabaceae</taxon>
        <taxon>Papilionoideae</taxon>
        <taxon>50 kb inversion clade</taxon>
        <taxon>NPAAA clade</taxon>
        <taxon>indigoferoid/millettioid clade</taxon>
        <taxon>Phaseoleae</taxon>
        <taxon>Glycine</taxon>
        <taxon>Glycine subgen. Soja</taxon>
    </lineage>
</organism>
<protein>
    <submittedName>
        <fullName evidence="2">Uncharacterized protein</fullName>
    </submittedName>
</protein>
<gene>
    <name evidence="2" type="ORF">D0Y65_022011</name>
</gene>
<feature type="chain" id="PRO_5019555119" evidence="1">
    <location>
        <begin position="26"/>
        <end position="126"/>
    </location>
</feature>
<dbReference type="EMBL" id="QZWG01000008">
    <property type="protein sequence ID" value="RZB99378.1"/>
    <property type="molecule type" value="Genomic_DNA"/>
</dbReference>
<proteinExistence type="predicted"/>
<comment type="caution">
    <text evidence="2">The sequence shown here is derived from an EMBL/GenBank/DDBJ whole genome shotgun (WGS) entry which is preliminary data.</text>
</comment>
<name>A0A445JLY7_GLYSO</name>
<evidence type="ECO:0000256" key="1">
    <source>
        <dbReference type="SAM" id="SignalP"/>
    </source>
</evidence>
<feature type="signal peptide" evidence="1">
    <location>
        <begin position="1"/>
        <end position="25"/>
    </location>
</feature>
<evidence type="ECO:0000313" key="2">
    <source>
        <dbReference type="EMBL" id="RZB99378.1"/>
    </source>
</evidence>